<evidence type="ECO:0000256" key="10">
    <source>
        <dbReference type="RuleBase" id="RU003406"/>
    </source>
</evidence>
<organism evidence="11 12">
    <name type="scientific">Agromyces cerinus subsp. cerinus</name>
    <dbReference type="NCBI Taxonomy" id="232089"/>
    <lineage>
        <taxon>Bacteria</taxon>
        <taxon>Bacillati</taxon>
        <taxon>Actinomycetota</taxon>
        <taxon>Actinomycetes</taxon>
        <taxon>Micrococcales</taxon>
        <taxon>Microbacteriaceae</taxon>
        <taxon>Agromyces</taxon>
    </lineage>
</organism>
<dbReference type="InterPro" id="IPR024176">
    <property type="entry name" value="Citrate_synthase_bac-typ"/>
</dbReference>
<evidence type="ECO:0000256" key="9">
    <source>
        <dbReference type="RuleBase" id="RU003370"/>
    </source>
</evidence>
<dbReference type="PANTHER" id="PTHR42871:SF1">
    <property type="entry name" value="CITRATE SYNTHASE"/>
    <property type="match status" value="1"/>
</dbReference>
<sequence length="436" mass="48352">MSDVRNNAAGETPQTATLKFGSTTAELPVHRAVQGNSSIDVSTLTRQTGLTALDYGFVNTASTRSAITYIDGEQGILRYRGYPIEEVAANSTFLEVAWLLIYGELPTADQLGEFDEKIRHHTLLHEDLKRFFSSLPHTAHPMSVLSSAVSALSTYYEDSTDPNDPEQVELTMVRLLAKLPVIAAYAHKKSIGQAFLYPDNSLSFVDNFLKLNFGNMAEPFQVDPVLSTALDRLLILHEDHEQNASTSTVRLVGSTGANLYASISAGIQALSGPLHGGANEAVLQMLGRIRDSGEGVEKFVERVKNKEDGVKLMGFGHRVYKNYDPRATIVKQSADEVLAGLGVADPLLDIAKELEQFALQDDYFKERRLYPNVDFYTGVIYKAMGFPTRMFTVLFAIGRLPGWMAHWREMNLDPQTKIGRPQQLYIGESERHYPSV</sequence>
<evidence type="ECO:0000256" key="5">
    <source>
        <dbReference type="ARBA" id="ARBA00049288"/>
    </source>
</evidence>
<dbReference type="AlphaFoldDB" id="A0A1N6HMR4"/>
<dbReference type="CDD" id="cd06114">
    <property type="entry name" value="EcCS_like"/>
    <property type="match status" value="1"/>
</dbReference>
<evidence type="ECO:0000256" key="8">
    <source>
        <dbReference type="PIRSR" id="PIRSR001369-1"/>
    </source>
</evidence>
<dbReference type="FunFam" id="1.10.230.10:FF:000002">
    <property type="entry name" value="Citrate synthase"/>
    <property type="match status" value="1"/>
</dbReference>
<dbReference type="NCBIfam" id="NF004126">
    <property type="entry name" value="PRK05614.1"/>
    <property type="match status" value="1"/>
</dbReference>
<comment type="pathway">
    <text evidence="1 9">Carbohydrate metabolism; tricarboxylic acid cycle; isocitrate from oxaloacetate: step 1/2.</text>
</comment>
<evidence type="ECO:0000256" key="2">
    <source>
        <dbReference type="ARBA" id="ARBA00010566"/>
    </source>
</evidence>
<dbReference type="SUPFAM" id="SSF48256">
    <property type="entry name" value="Citrate synthase"/>
    <property type="match status" value="1"/>
</dbReference>
<dbReference type="InterPro" id="IPR016143">
    <property type="entry name" value="Citrate_synth-like_sm_a-sub"/>
</dbReference>
<dbReference type="Pfam" id="PF00285">
    <property type="entry name" value="Citrate_synt"/>
    <property type="match status" value="1"/>
</dbReference>
<dbReference type="Gene3D" id="1.10.580.10">
    <property type="entry name" value="Citrate Synthase, domain 1"/>
    <property type="match status" value="1"/>
</dbReference>
<dbReference type="GO" id="GO:0006099">
    <property type="term" value="P:tricarboxylic acid cycle"/>
    <property type="evidence" value="ECO:0007669"/>
    <property type="project" value="UniProtKB-UniRule"/>
</dbReference>
<dbReference type="GO" id="GO:0005737">
    <property type="term" value="C:cytoplasm"/>
    <property type="evidence" value="ECO:0007669"/>
    <property type="project" value="InterPro"/>
</dbReference>
<dbReference type="Gene3D" id="2.20.28.60">
    <property type="match status" value="1"/>
</dbReference>
<keyword evidence="12" id="KW-1185">Reference proteome</keyword>
<dbReference type="RefSeq" id="WP_074261648.1">
    <property type="nucleotide sequence ID" value="NZ_FSRJ01000004.1"/>
</dbReference>
<dbReference type="InterPro" id="IPR016142">
    <property type="entry name" value="Citrate_synth-like_lrg_a-sub"/>
</dbReference>
<dbReference type="PIRSF" id="PIRSF001369">
    <property type="entry name" value="Citrate_synth"/>
    <property type="match status" value="1"/>
</dbReference>
<dbReference type="EMBL" id="FSRJ01000004">
    <property type="protein sequence ID" value="SIO21060.1"/>
    <property type="molecule type" value="Genomic_DNA"/>
</dbReference>
<dbReference type="InterPro" id="IPR010953">
    <property type="entry name" value="Citrate_synthase_typ-I"/>
</dbReference>
<dbReference type="STRING" id="232089.SAMN05443544_3332"/>
<dbReference type="OrthoDB" id="9800864at2"/>
<dbReference type="UniPathway" id="UPA00223">
    <property type="reaction ID" value="UER00717"/>
</dbReference>
<evidence type="ECO:0000313" key="12">
    <source>
        <dbReference type="Proteomes" id="UP000184699"/>
    </source>
</evidence>
<evidence type="ECO:0000256" key="3">
    <source>
        <dbReference type="ARBA" id="ARBA00022532"/>
    </source>
</evidence>
<dbReference type="InterPro" id="IPR002020">
    <property type="entry name" value="Citrate_synthase"/>
</dbReference>
<comment type="catalytic activity">
    <reaction evidence="5 9">
        <text>oxaloacetate + acetyl-CoA + H2O = citrate + CoA + H(+)</text>
        <dbReference type="Rhea" id="RHEA:16845"/>
        <dbReference type="ChEBI" id="CHEBI:15377"/>
        <dbReference type="ChEBI" id="CHEBI:15378"/>
        <dbReference type="ChEBI" id="CHEBI:16452"/>
        <dbReference type="ChEBI" id="CHEBI:16947"/>
        <dbReference type="ChEBI" id="CHEBI:57287"/>
        <dbReference type="ChEBI" id="CHEBI:57288"/>
        <dbReference type="EC" id="2.3.3.16"/>
    </reaction>
</comment>
<dbReference type="Proteomes" id="UP000184699">
    <property type="component" value="Unassembled WGS sequence"/>
</dbReference>
<evidence type="ECO:0000313" key="11">
    <source>
        <dbReference type="EMBL" id="SIO21060.1"/>
    </source>
</evidence>
<dbReference type="PANTHER" id="PTHR42871">
    <property type="entry name" value="CITRATE SYNTHASE"/>
    <property type="match status" value="1"/>
</dbReference>
<comment type="similarity">
    <text evidence="2 7 10">Belongs to the citrate synthase family.</text>
</comment>
<evidence type="ECO:0000256" key="1">
    <source>
        <dbReference type="ARBA" id="ARBA00004751"/>
    </source>
</evidence>
<gene>
    <name evidence="11" type="ORF">SAMN05443544_3332</name>
</gene>
<dbReference type="Gene3D" id="1.10.230.10">
    <property type="entry name" value="Cytochrome P450-Terp, domain 2"/>
    <property type="match status" value="1"/>
</dbReference>
<dbReference type="InterPro" id="IPR019810">
    <property type="entry name" value="Citrate_synthase_AS"/>
</dbReference>
<proteinExistence type="inferred from homology"/>
<dbReference type="PRINTS" id="PR00143">
    <property type="entry name" value="CITRTSNTHASE"/>
</dbReference>
<protein>
    <recommendedName>
        <fullName evidence="6 7">Citrate synthase</fullName>
    </recommendedName>
</protein>
<dbReference type="PROSITE" id="PS00480">
    <property type="entry name" value="CITRATE_SYNTHASE"/>
    <property type="match status" value="1"/>
</dbReference>
<evidence type="ECO:0000256" key="7">
    <source>
        <dbReference type="PIRNR" id="PIRNR001369"/>
    </source>
</evidence>
<accession>A0A1N6HMR4</accession>
<dbReference type="InterPro" id="IPR036969">
    <property type="entry name" value="Citrate_synthase_sf"/>
</dbReference>
<reference evidence="12" key="1">
    <citation type="submission" date="2016-11" db="EMBL/GenBank/DDBJ databases">
        <authorList>
            <person name="Varghese N."/>
            <person name="Submissions S."/>
        </authorList>
    </citation>
    <scope>NUCLEOTIDE SEQUENCE [LARGE SCALE GENOMIC DNA]</scope>
    <source>
        <strain evidence="12">DSM 8595</strain>
    </source>
</reference>
<feature type="active site" evidence="8">
    <location>
        <position position="374"/>
    </location>
</feature>
<feature type="active site" evidence="8">
    <location>
        <position position="317"/>
    </location>
</feature>
<name>A0A1N6HMR4_9MICO</name>
<keyword evidence="3 9" id="KW-0816">Tricarboxylic acid cycle</keyword>
<evidence type="ECO:0000256" key="6">
    <source>
        <dbReference type="NCBIfam" id="TIGR01798"/>
    </source>
</evidence>
<evidence type="ECO:0000256" key="4">
    <source>
        <dbReference type="ARBA" id="ARBA00022679"/>
    </source>
</evidence>
<dbReference type="NCBIfam" id="TIGR01798">
    <property type="entry name" value="cit_synth_I"/>
    <property type="match status" value="1"/>
</dbReference>
<keyword evidence="4 7" id="KW-0808">Transferase</keyword>
<dbReference type="GO" id="GO:0036440">
    <property type="term" value="F:citrate synthase activity"/>
    <property type="evidence" value="ECO:0007669"/>
    <property type="project" value="UniProtKB-EC"/>
</dbReference>